<evidence type="ECO:0000256" key="8">
    <source>
        <dbReference type="SAM" id="Phobius"/>
    </source>
</evidence>
<evidence type="ECO:0000256" key="2">
    <source>
        <dbReference type="ARBA" id="ARBA00013194"/>
    </source>
</evidence>
<dbReference type="SUPFAM" id="SSF109998">
    <property type="entry name" value="Triger factor/SurA peptide-binding domain-like"/>
    <property type="match status" value="1"/>
</dbReference>
<dbReference type="Pfam" id="PF13624">
    <property type="entry name" value="SurA_N_3"/>
    <property type="match status" value="1"/>
</dbReference>
<dbReference type="InterPro" id="IPR023058">
    <property type="entry name" value="PPIase_PpiC_CS"/>
</dbReference>
<comment type="catalytic activity">
    <reaction evidence="1">
        <text>[protein]-peptidylproline (omega=180) = [protein]-peptidylproline (omega=0)</text>
        <dbReference type="Rhea" id="RHEA:16237"/>
        <dbReference type="Rhea" id="RHEA-COMP:10747"/>
        <dbReference type="Rhea" id="RHEA-COMP:10748"/>
        <dbReference type="ChEBI" id="CHEBI:83833"/>
        <dbReference type="ChEBI" id="CHEBI:83834"/>
        <dbReference type="EC" id="5.2.1.8"/>
    </reaction>
</comment>
<dbReference type="EC" id="5.2.1.8" evidence="2"/>
<dbReference type="Gene3D" id="1.10.4030.10">
    <property type="entry name" value="Porin chaperone SurA, peptide-binding domain"/>
    <property type="match status" value="1"/>
</dbReference>
<keyword evidence="5 6" id="KW-0413">Isomerase</keyword>
<keyword evidence="3" id="KW-0732">Signal</keyword>
<feature type="region of interest" description="Disordered" evidence="7">
    <location>
        <begin position="1"/>
        <end position="82"/>
    </location>
</feature>
<dbReference type="EMBL" id="JARTLD010000001">
    <property type="protein sequence ID" value="MED5015729.1"/>
    <property type="molecule type" value="Genomic_DNA"/>
</dbReference>
<dbReference type="Pfam" id="PF13616">
    <property type="entry name" value="Rotamase_3"/>
    <property type="match status" value="1"/>
</dbReference>
<keyword evidence="8" id="KW-0472">Membrane</keyword>
<keyword evidence="8" id="KW-0812">Transmembrane</keyword>
<evidence type="ECO:0000256" key="7">
    <source>
        <dbReference type="SAM" id="MobiDB-lite"/>
    </source>
</evidence>
<dbReference type="PANTHER" id="PTHR47245">
    <property type="entry name" value="PEPTIDYLPROLYL ISOMERASE"/>
    <property type="match status" value="1"/>
</dbReference>
<dbReference type="SUPFAM" id="SSF54534">
    <property type="entry name" value="FKBP-like"/>
    <property type="match status" value="1"/>
</dbReference>
<feature type="transmembrane region" description="Helical" evidence="8">
    <location>
        <begin position="88"/>
        <end position="105"/>
    </location>
</feature>
<organism evidence="10 11">
    <name type="scientific">Paenibacillus chibensis</name>
    <dbReference type="NCBI Taxonomy" id="59846"/>
    <lineage>
        <taxon>Bacteria</taxon>
        <taxon>Bacillati</taxon>
        <taxon>Bacillota</taxon>
        <taxon>Bacilli</taxon>
        <taxon>Bacillales</taxon>
        <taxon>Paenibacillaceae</taxon>
        <taxon>Paenibacillus</taxon>
    </lineage>
</organism>
<feature type="domain" description="PpiC" evidence="9">
    <location>
        <begin position="239"/>
        <end position="329"/>
    </location>
</feature>
<keyword evidence="11" id="KW-1185">Reference proteome</keyword>
<evidence type="ECO:0000313" key="10">
    <source>
        <dbReference type="EMBL" id="MED5015729.1"/>
    </source>
</evidence>
<dbReference type="PROSITE" id="PS50198">
    <property type="entry name" value="PPIC_PPIASE_2"/>
    <property type="match status" value="1"/>
</dbReference>
<accession>A0ABU6PLI8</accession>
<sequence length="394" mass="42767">MSDKERESLNNEEGLTPEEQSGDTQEHPEQTEPAPTDKPIAETPVPAQTDKVTSAPAKQDKSPAAPVKPKAAAVPPTPAPSAGMGSKVWMIVSLVLAIVLVIVLIKPPFASGGDSEAVATVNGEKITKDKLYNQLVAAGGSQTLDGMISETLVNQEASKKGIKVTQDDIEKEKNFIKKNYGSDEAFEQALAQNNLTMEEFDKQMDMQVKLRKLLEPDVKVTDDDVKKYFEENKASFDTPEQVKASHILVATKEEADAILKQLKDGADFATLAKEKSTDPGSKANGGDLGYFGRNQMYKEFEDAAFALKDGELSGVVKTDAGYHIIKRTGYKAAHTATLDEKKADIKETLIYQAIMTKAPTWLSDVKAKAKITNKLEEEQKKADASKTDSSTSSK</sequence>
<dbReference type="InterPro" id="IPR050245">
    <property type="entry name" value="PrsA_foldase"/>
</dbReference>
<keyword evidence="8" id="KW-1133">Transmembrane helix</keyword>
<gene>
    <name evidence="10" type="ORF">P9847_00240</name>
</gene>
<evidence type="ECO:0000256" key="3">
    <source>
        <dbReference type="ARBA" id="ARBA00022729"/>
    </source>
</evidence>
<keyword evidence="4 6" id="KW-0697">Rotamase</keyword>
<dbReference type="PANTHER" id="PTHR47245:SF1">
    <property type="entry name" value="FOLDASE PROTEIN PRSA"/>
    <property type="match status" value="1"/>
</dbReference>
<proteinExistence type="predicted"/>
<evidence type="ECO:0000256" key="4">
    <source>
        <dbReference type="ARBA" id="ARBA00023110"/>
    </source>
</evidence>
<protein>
    <recommendedName>
        <fullName evidence="2">peptidylprolyl isomerase</fullName>
        <ecNumber evidence="2">5.2.1.8</ecNumber>
    </recommendedName>
</protein>
<dbReference type="Gene3D" id="3.10.50.40">
    <property type="match status" value="1"/>
</dbReference>
<name>A0ABU6PLI8_9BACL</name>
<comment type="caution">
    <text evidence="10">The sequence shown here is derived from an EMBL/GenBank/DDBJ whole genome shotgun (WGS) entry which is preliminary data.</text>
</comment>
<dbReference type="PROSITE" id="PS01096">
    <property type="entry name" value="PPIC_PPIASE_1"/>
    <property type="match status" value="1"/>
</dbReference>
<dbReference type="InterPro" id="IPR046357">
    <property type="entry name" value="PPIase_dom_sf"/>
</dbReference>
<dbReference type="Proteomes" id="UP001343257">
    <property type="component" value="Unassembled WGS sequence"/>
</dbReference>
<feature type="compositionally biased region" description="Low complexity" evidence="7">
    <location>
        <begin position="62"/>
        <end position="74"/>
    </location>
</feature>
<dbReference type="GO" id="GO:0003755">
    <property type="term" value="F:peptidyl-prolyl cis-trans isomerase activity"/>
    <property type="evidence" value="ECO:0007669"/>
    <property type="project" value="UniProtKB-EC"/>
</dbReference>
<evidence type="ECO:0000313" key="11">
    <source>
        <dbReference type="Proteomes" id="UP001343257"/>
    </source>
</evidence>
<evidence type="ECO:0000256" key="5">
    <source>
        <dbReference type="ARBA" id="ARBA00023235"/>
    </source>
</evidence>
<evidence type="ECO:0000256" key="1">
    <source>
        <dbReference type="ARBA" id="ARBA00000971"/>
    </source>
</evidence>
<reference evidence="10 11" key="1">
    <citation type="submission" date="2023-03" db="EMBL/GenBank/DDBJ databases">
        <title>Bacillus Genome Sequencing.</title>
        <authorList>
            <person name="Dunlap C."/>
        </authorList>
    </citation>
    <scope>NUCLEOTIDE SEQUENCE [LARGE SCALE GENOMIC DNA]</scope>
    <source>
        <strain evidence="10 11">NRS-52</strain>
    </source>
</reference>
<dbReference type="InterPro" id="IPR000297">
    <property type="entry name" value="PPIase_PpiC"/>
</dbReference>
<dbReference type="RefSeq" id="WP_328274392.1">
    <property type="nucleotide sequence ID" value="NZ_JARTLD010000001.1"/>
</dbReference>
<evidence type="ECO:0000259" key="9">
    <source>
        <dbReference type="PROSITE" id="PS50198"/>
    </source>
</evidence>
<dbReference type="InterPro" id="IPR027304">
    <property type="entry name" value="Trigger_fact/SurA_dom_sf"/>
</dbReference>
<evidence type="ECO:0000256" key="6">
    <source>
        <dbReference type="PROSITE-ProRule" id="PRU00278"/>
    </source>
</evidence>